<dbReference type="Pfam" id="PF05133">
    <property type="entry name" value="SPP1_portal"/>
    <property type="match status" value="1"/>
</dbReference>
<dbReference type="EMBL" id="AODF01000076">
    <property type="protein sequence ID" value="EUJ23248.1"/>
    <property type="molecule type" value="Genomic_DNA"/>
</dbReference>
<organism evidence="1 2">
    <name type="scientific">Listeria floridensis FSL S10-1187</name>
    <dbReference type="NCBI Taxonomy" id="1265817"/>
    <lineage>
        <taxon>Bacteria</taxon>
        <taxon>Bacillati</taxon>
        <taxon>Bacillota</taxon>
        <taxon>Bacilli</taxon>
        <taxon>Bacillales</taxon>
        <taxon>Listeriaceae</taxon>
        <taxon>Listeria</taxon>
    </lineage>
</organism>
<dbReference type="InterPro" id="IPR021145">
    <property type="entry name" value="Portal_protein_SPP1_Gp6-like"/>
</dbReference>
<proteinExistence type="predicted"/>
<keyword evidence="2" id="KW-1185">Reference proteome</keyword>
<dbReference type="Proteomes" id="UP000019249">
    <property type="component" value="Unassembled WGS sequence"/>
</dbReference>
<evidence type="ECO:0000313" key="1">
    <source>
        <dbReference type="EMBL" id="EUJ23248.1"/>
    </source>
</evidence>
<sequence>MIKSPFMQAIGKQEFQRLQKQVDAYNYYNGYQHRDPESGQLVKASELARPPGFDYDPTRFEVNYFKRMIDAKAQWQMGGDHGISVSPKIIDPPEERLKPTYQPSKAQEAEDKRANVYEQLLYQLWRDNDMRSELLSAAKDRLIASRVAVKIVFNPRTGKLQWVWHPDTEVFPVYSNDDYRELVKLSFVRSVELYDENEEEVELIKKQTFELIEGKCYLTEGYYNEALEPVQEWAKREPIGLDFIPAVLIPVKSLLEAHVGDTTELDDMREITDRLNQLNEDAVDSLRFEMFPVTYFKNVPENILNKIDIAPGAAAALNSEGDKSPDVSKSESSFTYTTALNDTFNRLKGALHEVTSLPNFSAQDLNFGGMNAEALQILFHDIIQDTEEHWHIWQVKLQELHQKSIKYLQARLGHTAFGYDKDVVKAIGEDYESEIKFVLPLPDNRKELVELLADEVDAGFESVAGAMNRLGVENASAKKQEIQAETLEKKAFRRRLQFK</sequence>
<evidence type="ECO:0000313" key="2">
    <source>
        <dbReference type="Proteomes" id="UP000019249"/>
    </source>
</evidence>
<name>A0ABP3AVU1_9LIST</name>
<reference evidence="1 2" key="1">
    <citation type="journal article" date="2014" name="Int. J. Syst. Evol. Microbiol.">
        <title>Listeria floridensis sp. nov., Listeria aquatica sp. nov., Listeria cornellensis sp. nov., Listeria riparia sp. nov. and Listeria grandensis sp. nov., from agricultural and natural environments.</title>
        <authorList>
            <person name="den Bakker H.C."/>
            <person name="Warchocki S."/>
            <person name="Wright E.M."/>
            <person name="Allred A.F."/>
            <person name="Ahlstrom C."/>
            <person name="Manuel C.S."/>
            <person name="Stasiewicz M.J."/>
            <person name="Burrell A."/>
            <person name="Roof S."/>
            <person name="Strawn L."/>
            <person name="Fortes E.D."/>
            <person name="Nightingale K.K."/>
            <person name="Kephart D."/>
            <person name="Wiedmann M."/>
        </authorList>
    </citation>
    <scope>NUCLEOTIDE SEQUENCE [LARGE SCALE GENOMIC DNA]</scope>
    <source>
        <strain evidence="1 2">FSL S10-1187</strain>
    </source>
</reference>
<protein>
    <submittedName>
        <fullName evidence="1">Phage protein</fullName>
    </submittedName>
</protein>
<comment type="caution">
    <text evidence="1">The sequence shown here is derived from an EMBL/GenBank/DDBJ whole genome shotgun (WGS) entry which is preliminary data.</text>
</comment>
<dbReference type="RefSeq" id="WP_051993701.1">
    <property type="nucleotide sequence ID" value="NZ_AODF01000076.1"/>
</dbReference>
<gene>
    <name evidence="1" type="ORF">MFLO_16050</name>
</gene>
<accession>A0ABP3AVU1</accession>